<protein>
    <submittedName>
        <fullName evidence="1">Uncharacterized protein</fullName>
    </submittedName>
</protein>
<dbReference type="Proteomes" id="UP001150924">
    <property type="component" value="Unassembled WGS sequence"/>
</dbReference>
<reference evidence="1" key="1">
    <citation type="submission" date="2022-11" db="EMBL/GenBank/DDBJ databases">
        <title>Minimal conservation of predation-associated metabolite biosynthetic gene clusters underscores biosynthetic potential of Myxococcota including descriptions for ten novel species: Archangium lansinium sp. nov., Myxococcus landrumus sp. nov., Nannocystis bai.</title>
        <authorList>
            <person name="Ahearne A."/>
            <person name="Stevens C."/>
            <person name="Phillips K."/>
        </authorList>
    </citation>
    <scope>NUCLEOTIDE SEQUENCE</scope>
    <source>
        <strain evidence="1">Na p29</strain>
    </source>
</reference>
<comment type="caution">
    <text evidence="1">The sequence shown here is derived from an EMBL/GenBank/DDBJ whole genome shotgun (WGS) entry which is preliminary data.</text>
</comment>
<accession>A0A9X3J3D9</accession>
<dbReference type="EMBL" id="JAPNKE010000002">
    <property type="protein sequence ID" value="MCY1013135.1"/>
    <property type="molecule type" value="Genomic_DNA"/>
</dbReference>
<evidence type="ECO:0000313" key="2">
    <source>
        <dbReference type="Proteomes" id="UP001150924"/>
    </source>
</evidence>
<organism evidence="1 2">
    <name type="scientific">Nannocystis pusilla</name>
    <dbReference type="NCBI Taxonomy" id="889268"/>
    <lineage>
        <taxon>Bacteria</taxon>
        <taxon>Pseudomonadati</taxon>
        <taxon>Myxococcota</taxon>
        <taxon>Polyangia</taxon>
        <taxon>Nannocystales</taxon>
        <taxon>Nannocystaceae</taxon>
        <taxon>Nannocystis</taxon>
    </lineage>
</organism>
<gene>
    <name evidence="1" type="ORF">OV079_47930</name>
</gene>
<evidence type="ECO:0000313" key="1">
    <source>
        <dbReference type="EMBL" id="MCY1013135.1"/>
    </source>
</evidence>
<proteinExistence type="predicted"/>
<keyword evidence="2" id="KW-1185">Reference proteome</keyword>
<name>A0A9X3J3D9_9BACT</name>
<sequence length="92" mass="9933">MLNLDGDACGDLNSGTYSLTFTIEDVLCEAAPGTNVLRLPNCTSWHNKVGTVCDPNTDEFEFSRTPSRSACATTTSRSRSWSCRWSSSSSSA</sequence>
<dbReference type="AlphaFoldDB" id="A0A9X3J3D9"/>
<dbReference type="RefSeq" id="WP_267776845.1">
    <property type="nucleotide sequence ID" value="NZ_JAPNKE010000002.1"/>
</dbReference>